<name>A0A9X2I7V4_9GAMM</name>
<accession>A0A9X2I7V4</accession>
<feature type="transmembrane region" description="Helical" evidence="1">
    <location>
        <begin position="28"/>
        <end position="52"/>
    </location>
</feature>
<comment type="caution">
    <text evidence="2">The sequence shown here is derived from an EMBL/GenBank/DDBJ whole genome shotgun (WGS) entry which is preliminary data.</text>
</comment>
<evidence type="ECO:0000256" key="1">
    <source>
        <dbReference type="SAM" id="Phobius"/>
    </source>
</evidence>
<protein>
    <submittedName>
        <fullName evidence="2">Uncharacterized protein</fullName>
    </submittedName>
</protein>
<keyword evidence="1" id="KW-1133">Transmembrane helix</keyword>
<organism evidence="2 3">
    <name type="scientific">Gilvimarinus xylanilyticus</name>
    <dbReference type="NCBI Taxonomy" id="2944139"/>
    <lineage>
        <taxon>Bacteria</taxon>
        <taxon>Pseudomonadati</taxon>
        <taxon>Pseudomonadota</taxon>
        <taxon>Gammaproteobacteria</taxon>
        <taxon>Cellvibrionales</taxon>
        <taxon>Cellvibrionaceae</taxon>
        <taxon>Gilvimarinus</taxon>
    </lineage>
</organism>
<gene>
    <name evidence="2" type="ORF">M6D89_13890</name>
</gene>
<dbReference type="EMBL" id="JAMFTH010000005">
    <property type="protein sequence ID" value="MCP8900392.1"/>
    <property type="molecule type" value="Genomic_DNA"/>
</dbReference>
<sequence length="82" mass="8547">MKSLAVIVIGLIVSWVFTDVRSPSGFYNLFMPLCGVLFFIALMVWAAFALAAHRSGGSGNPSAYDILDSHDHTGGDGGAGGD</sequence>
<keyword evidence="1" id="KW-0812">Transmembrane</keyword>
<proteinExistence type="predicted"/>
<evidence type="ECO:0000313" key="3">
    <source>
        <dbReference type="Proteomes" id="UP001139319"/>
    </source>
</evidence>
<keyword evidence="3" id="KW-1185">Reference proteome</keyword>
<evidence type="ECO:0000313" key="2">
    <source>
        <dbReference type="EMBL" id="MCP8900392.1"/>
    </source>
</evidence>
<keyword evidence="1" id="KW-0472">Membrane</keyword>
<dbReference type="RefSeq" id="WP_253968685.1">
    <property type="nucleotide sequence ID" value="NZ_JAMFTH010000005.1"/>
</dbReference>
<dbReference type="AlphaFoldDB" id="A0A9X2I7V4"/>
<reference evidence="2" key="2">
    <citation type="submission" date="2023-01" db="EMBL/GenBank/DDBJ databases">
        <title>Gilvimarinus xylanilyticus HB14 isolated from Caulerpa lentillifera aquaculture base in Hainan, China.</title>
        <authorList>
            <person name="Zhang Y.-J."/>
        </authorList>
    </citation>
    <scope>NUCLEOTIDE SEQUENCE</scope>
    <source>
        <strain evidence="2">HB14</strain>
    </source>
</reference>
<dbReference type="Proteomes" id="UP001139319">
    <property type="component" value="Unassembled WGS sequence"/>
</dbReference>
<reference evidence="2" key="1">
    <citation type="submission" date="2022-05" db="EMBL/GenBank/DDBJ databases">
        <authorList>
            <person name="Sun H.-N."/>
        </authorList>
    </citation>
    <scope>NUCLEOTIDE SEQUENCE</scope>
    <source>
        <strain evidence="2">HB14</strain>
    </source>
</reference>